<dbReference type="InterPro" id="IPR023614">
    <property type="entry name" value="Porin_dom_sf"/>
</dbReference>
<keyword evidence="1" id="KW-0812">Transmembrane</keyword>
<name>A0A521AGI7_SACCC</name>
<dbReference type="AlphaFoldDB" id="A0A521AGI7"/>
<gene>
    <name evidence="2" type="ORF">SAMN06265379_101132</name>
</gene>
<dbReference type="SUPFAM" id="SSF56935">
    <property type="entry name" value="Porins"/>
    <property type="match status" value="1"/>
</dbReference>
<dbReference type="Proteomes" id="UP000319040">
    <property type="component" value="Unassembled WGS sequence"/>
</dbReference>
<reference evidence="2 3" key="1">
    <citation type="submission" date="2017-05" db="EMBL/GenBank/DDBJ databases">
        <authorList>
            <person name="Varghese N."/>
            <person name="Submissions S."/>
        </authorList>
    </citation>
    <scope>NUCLEOTIDE SEQUENCE [LARGE SCALE GENOMIC DNA]</scope>
    <source>
        <strain evidence="2 3">DSM 27040</strain>
    </source>
</reference>
<feature type="transmembrane region" description="Helical" evidence="1">
    <location>
        <begin position="29"/>
        <end position="46"/>
    </location>
</feature>
<dbReference type="OrthoDB" id="1116797at2"/>
<feature type="transmembrane region" description="Helical" evidence="1">
    <location>
        <begin position="6"/>
        <end position="22"/>
    </location>
</feature>
<protein>
    <submittedName>
        <fullName evidence="2">Porin</fullName>
    </submittedName>
</protein>
<sequence>MQRAYWNTYFFIVLLIRFLYYCKMKIKNIITTIVLFLGFTLVTFSQERTAFEPSGKPILKIFSNYHSTFSEGEIFNQFQIKRAYLGYAHTFSKKWSARVIFDVGNPKDGGQHQLAAYVKNALVNYKNAGLSVSFGLIGTTAFKTQEQQWGYRYLLKSFQNRHNFVSSADIGISAAYQFNNIISADLIMVNGEGHKKIEQDSIFSIGAGLTINPIDALTLRAYYETTTQEKDSIKRQNTSALFVGYQFKKLALGAEYSLQTNRKMKEGVDWHGFSFFSTLQIKSAKLFARFDKLKSKADWNTDSDGHLFIIGAEFNPVKGIKIAPNFRTLSPAADNAPHIKYAYINCEISF</sequence>
<keyword evidence="3" id="KW-1185">Reference proteome</keyword>
<proteinExistence type="predicted"/>
<evidence type="ECO:0000256" key="1">
    <source>
        <dbReference type="SAM" id="Phobius"/>
    </source>
</evidence>
<accession>A0A521AGI7</accession>
<keyword evidence="1" id="KW-0472">Membrane</keyword>
<keyword evidence="1" id="KW-1133">Transmembrane helix</keyword>
<evidence type="ECO:0000313" key="3">
    <source>
        <dbReference type="Proteomes" id="UP000319040"/>
    </source>
</evidence>
<evidence type="ECO:0000313" key="2">
    <source>
        <dbReference type="EMBL" id="SMO33916.1"/>
    </source>
</evidence>
<dbReference type="EMBL" id="FXTB01000001">
    <property type="protein sequence ID" value="SMO33916.1"/>
    <property type="molecule type" value="Genomic_DNA"/>
</dbReference>
<organism evidence="2 3">
    <name type="scientific">Saccharicrinis carchari</name>
    <dbReference type="NCBI Taxonomy" id="1168039"/>
    <lineage>
        <taxon>Bacteria</taxon>
        <taxon>Pseudomonadati</taxon>
        <taxon>Bacteroidota</taxon>
        <taxon>Bacteroidia</taxon>
        <taxon>Marinilabiliales</taxon>
        <taxon>Marinilabiliaceae</taxon>
        <taxon>Saccharicrinis</taxon>
    </lineage>
</organism>
<dbReference type="Gene3D" id="2.40.160.10">
    <property type="entry name" value="Porin"/>
    <property type="match status" value="1"/>
</dbReference>